<name>A0A917RIE9_9ACTN</name>
<organism evidence="1 2">
    <name type="scientific">Streptomyces flaveus</name>
    <dbReference type="NCBI Taxonomy" id="66370"/>
    <lineage>
        <taxon>Bacteria</taxon>
        <taxon>Bacillati</taxon>
        <taxon>Actinomycetota</taxon>
        <taxon>Actinomycetes</taxon>
        <taxon>Kitasatosporales</taxon>
        <taxon>Streptomycetaceae</taxon>
        <taxon>Streptomyces</taxon>
        <taxon>Streptomyces aurantiacus group</taxon>
    </lineage>
</organism>
<comment type="caution">
    <text evidence="1">The sequence shown here is derived from an EMBL/GenBank/DDBJ whole genome shotgun (WGS) entry which is preliminary data.</text>
</comment>
<evidence type="ECO:0000313" key="2">
    <source>
        <dbReference type="Proteomes" id="UP000637788"/>
    </source>
</evidence>
<sequence length="51" mass="5448">MGFKPSLPWVLVAERPMSVVGLLMVVTDTDGRLLFYNPTEGGATPLIGDGE</sequence>
<dbReference type="EMBL" id="BMPQ01000039">
    <property type="protein sequence ID" value="GGL09970.1"/>
    <property type="molecule type" value="Genomic_DNA"/>
</dbReference>
<reference evidence="1" key="1">
    <citation type="journal article" date="2014" name="Int. J. Syst. Evol. Microbiol.">
        <title>Complete genome sequence of Corynebacterium casei LMG S-19264T (=DSM 44701T), isolated from a smear-ripened cheese.</title>
        <authorList>
            <consortium name="US DOE Joint Genome Institute (JGI-PGF)"/>
            <person name="Walter F."/>
            <person name="Albersmeier A."/>
            <person name="Kalinowski J."/>
            <person name="Ruckert C."/>
        </authorList>
    </citation>
    <scope>NUCLEOTIDE SEQUENCE</scope>
    <source>
        <strain evidence="1">JCM 3035</strain>
    </source>
</reference>
<reference evidence="1" key="2">
    <citation type="submission" date="2020-09" db="EMBL/GenBank/DDBJ databases">
        <authorList>
            <person name="Sun Q."/>
            <person name="Ohkuma M."/>
        </authorList>
    </citation>
    <scope>NUCLEOTIDE SEQUENCE</scope>
    <source>
        <strain evidence="1">JCM 3035</strain>
    </source>
</reference>
<gene>
    <name evidence="1" type="ORF">GCM10010094_83540</name>
</gene>
<dbReference type="AlphaFoldDB" id="A0A917RIE9"/>
<evidence type="ECO:0000313" key="1">
    <source>
        <dbReference type="EMBL" id="GGL09970.1"/>
    </source>
</evidence>
<protein>
    <submittedName>
        <fullName evidence="1">Uncharacterized protein</fullName>
    </submittedName>
</protein>
<proteinExistence type="predicted"/>
<accession>A0A917RIE9</accession>
<keyword evidence="2" id="KW-1185">Reference proteome</keyword>
<dbReference type="Proteomes" id="UP000637788">
    <property type="component" value="Unassembled WGS sequence"/>
</dbReference>